<gene>
    <name evidence="6" type="ORF">ACHAWO_008026</name>
</gene>
<feature type="region of interest" description="Disordered" evidence="4">
    <location>
        <begin position="221"/>
        <end position="248"/>
    </location>
</feature>
<dbReference type="InterPro" id="IPR008999">
    <property type="entry name" value="Actin-crosslinking"/>
</dbReference>
<dbReference type="SUPFAM" id="SSF50405">
    <property type="entry name" value="Actin-crosslinking proteins"/>
    <property type="match status" value="2"/>
</dbReference>
<protein>
    <recommendedName>
        <fullName evidence="5">Fascin-like domain-containing protein</fullName>
    </recommendedName>
</protein>
<dbReference type="EMBL" id="JALLPJ020000696">
    <property type="protein sequence ID" value="KAL3785349.1"/>
    <property type="molecule type" value="Genomic_DNA"/>
</dbReference>
<dbReference type="CDD" id="cd00257">
    <property type="entry name" value="beta-trefoil_FSCN-like"/>
    <property type="match status" value="3"/>
</dbReference>
<evidence type="ECO:0000256" key="3">
    <source>
        <dbReference type="ARBA" id="ARBA00023203"/>
    </source>
</evidence>
<comment type="caution">
    <text evidence="6">The sequence shown here is derived from an EMBL/GenBank/DDBJ whole genome shotgun (WGS) entry which is preliminary data.</text>
</comment>
<sequence length="398" mass="44848">MYIKTAHGTYIAASDGAIIGSHPDLDQASNFRAQRSGTAGEFTFQSCSEDKYLSCSPEGALEWNCDEAGPWERFTIELTPKGFSIKSCHGTYLCADANGTVTCDRSSVGPWECFEGKLPVTFKNEDGKFITATKKGLGFSRTEVGPWEVFKCTIEDGKATFKSCHGQYLCANGDGLVCKDEVEDGAKFGLVKAEDGCGFGLLTADGTCLSISMLFVRKVEEADEDQPEDDPEPTPDETEPVEEPTDIPAEAEVEVISPGEEKITYGFTDKDAKYEDVPWADLPPLARRAAESIGFDESTWDGKEWLPIDDKHWWDLNEDELKACEDLGWTKDSWNTKYEGVYWESLPEVVKRACERMGWNQVNWDEDWDIECWDKYWDEFDDEEKRALHVLGYYVHTW</sequence>
<organism evidence="6 7">
    <name type="scientific">Cyclotella atomus</name>
    <dbReference type="NCBI Taxonomy" id="382360"/>
    <lineage>
        <taxon>Eukaryota</taxon>
        <taxon>Sar</taxon>
        <taxon>Stramenopiles</taxon>
        <taxon>Ochrophyta</taxon>
        <taxon>Bacillariophyta</taxon>
        <taxon>Coscinodiscophyceae</taxon>
        <taxon>Thalassiosirophycidae</taxon>
        <taxon>Stephanodiscales</taxon>
        <taxon>Stephanodiscaceae</taxon>
        <taxon>Cyclotella</taxon>
    </lineage>
</organism>
<keyword evidence="2" id="KW-0963">Cytoplasm</keyword>
<keyword evidence="7" id="KW-1185">Reference proteome</keyword>
<proteinExistence type="predicted"/>
<evidence type="ECO:0000313" key="7">
    <source>
        <dbReference type="Proteomes" id="UP001530400"/>
    </source>
</evidence>
<dbReference type="AlphaFoldDB" id="A0ABD3PBE8"/>
<feature type="domain" description="Fascin-like" evidence="5">
    <location>
        <begin position="42"/>
        <end position="115"/>
    </location>
</feature>
<evidence type="ECO:0000256" key="4">
    <source>
        <dbReference type="SAM" id="MobiDB-lite"/>
    </source>
</evidence>
<evidence type="ECO:0000313" key="6">
    <source>
        <dbReference type="EMBL" id="KAL3785349.1"/>
    </source>
</evidence>
<accession>A0ABD3PBE8</accession>
<dbReference type="GO" id="GO:0005737">
    <property type="term" value="C:cytoplasm"/>
    <property type="evidence" value="ECO:0007669"/>
    <property type="project" value="UniProtKB-SubCell"/>
</dbReference>
<evidence type="ECO:0000256" key="2">
    <source>
        <dbReference type="ARBA" id="ARBA00022490"/>
    </source>
</evidence>
<keyword evidence="3" id="KW-0009">Actin-binding</keyword>
<dbReference type="GO" id="GO:0003779">
    <property type="term" value="F:actin binding"/>
    <property type="evidence" value="ECO:0007669"/>
    <property type="project" value="UniProtKB-KW"/>
</dbReference>
<dbReference type="InterPro" id="IPR022768">
    <property type="entry name" value="Fascin-like_dom"/>
</dbReference>
<comment type="subcellular location">
    <subcellularLocation>
        <location evidence="1">Cytoplasm</location>
    </subcellularLocation>
</comment>
<evidence type="ECO:0000259" key="5">
    <source>
        <dbReference type="Pfam" id="PF06268"/>
    </source>
</evidence>
<evidence type="ECO:0000256" key="1">
    <source>
        <dbReference type="ARBA" id="ARBA00004496"/>
    </source>
</evidence>
<dbReference type="Gene3D" id="2.80.10.50">
    <property type="match status" value="2"/>
</dbReference>
<dbReference type="Proteomes" id="UP001530400">
    <property type="component" value="Unassembled WGS sequence"/>
</dbReference>
<reference evidence="6 7" key="1">
    <citation type="submission" date="2024-10" db="EMBL/GenBank/DDBJ databases">
        <title>Updated reference genomes for cyclostephanoid diatoms.</title>
        <authorList>
            <person name="Roberts W.R."/>
            <person name="Alverson A.J."/>
        </authorList>
    </citation>
    <scope>NUCLEOTIDE SEQUENCE [LARGE SCALE GENOMIC DNA]</scope>
    <source>
        <strain evidence="6 7">AJA010-31</strain>
    </source>
</reference>
<dbReference type="Pfam" id="PF06268">
    <property type="entry name" value="Fascin"/>
    <property type="match status" value="1"/>
</dbReference>
<name>A0ABD3PBE8_9STRA</name>